<dbReference type="RefSeq" id="XP_033652591.1">
    <property type="nucleotide sequence ID" value="XM_033803163.1"/>
</dbReference>
<name>A0A6A6JF64_WESOR</name>
<gene>
    <name evidence="2" type="ORF">EI97DRAFT_86164</name>
</gene>
<dbReference type="AlphaFoldDB" id="A0A6A6JF64"/>
<proteinExistence type="predicted"/>
<dbReference type="PANTHER" id="PTHR47534:SF2">
    <property type="entry name" value="KETOREDUCTASE (KR) DOMAIN-CONTAINING PROTEIN-RELATED"/>
    <property type="match status" value="1"/>
</dbReference>
<dbReference type="Gene3D" id="3.40.50.720">
    <property type="entry name" value="NAD(P)-binding Rossmann-like Domain"/>
    <property type="match status" value="1"/>
</dbReference>
<sequence>MVALTEIRTHNASLTSLAPNLVAIFVGGTSGIGLSTAREFVRNTTSPHIYLVGRNATEAARIIPEFHSLNPSSKVEFIKSDVSLLRNADDVCRQIAQKEKKVNLLFMTMGYFTTKGKRDETEEGLDRKLALHYYSRMRFVHSLSPLLSAAGNDPDPKANLSRVVSVLDSRTGRSASLDFDDLSLKRNFGLKSAAHHACGMNSFALEYFAKQHPHTSYIHASPQAVMTNAAREMGPVYQAVLKVAATLMKPFFVDLGESGERHLFAATAPRFAPLARGDEVEGVARGSDEVMGSGSYAVNWDDEVWGESTKAAEQRKAGAVDKIWRHTEEVFGKIFGSEGKY</sequence>
<evidence type="ECO:0000256" key="1">
    <source>
        <dbReference type="ARBA" id="ARBA00023002"/>
    </source>
</evidence>
<dbReference type="GO" id="GO:0016491">
    <property type="term" value="F:oxidoreductase activity"/>
    <property type="evidence" value="ECO:0007669"/>
    <property type="project" value="UniProtKB-KW"/>
</dbReference>
<evidence type="ECO:0000313" key="2">
    <source>
        <dbReference type="EMBL" id="KAF2275052.1"/>
    </source>
</evidence>
<keyword evidence="1" id="KW-0560">Oxidoreductase</keyword>
<dbReference type="Proteomes" id="UP000800097">
    <property type="component" value="Unassembled WGS sequence"/>
</dbReference>
<dbReference type="InterPro" id="IPR052228">
    <property type="entry name" value="Sec_Metab_Biosynth_Oxidored"/>
</dbReference>
<dbReference type="InterPro" id="IPR036291">
    <property type="entry name" value="NAD(P)-bd_dom_sf"/>
</dbReference>
<keyword evidence="3" id="KW-1185">Reference proteome</keyword>
<organism evidence="2 3">
    <name type="scientific">Westerdykella ornata</name>
    <dbReference type="NCBI Taxonomy" id="318751"/>
    <lineage>
        <taxon>Eukaryota</taxon>
        <taxon>Fungi</taxon>
        <taxon>Dikarya</taxon>
        <taxon>Ascomycota</taxon>
        <taxon>Pezizomycotina</taxon>
        <taxon>Dothideomycetes</taxon>
        <taxon>Pleosporomycetidae</taxon>
        <taxon>Pleosporales</taxon>
        <taxon>Sporormiaceae</taxon>
        <taxon>Westerdykella</taxon>
    </lineage>
</organism>
<dbReference type="PANTHER" id="PTHR47534">
    <property type="entry name" value="YALI0E05731P"/>
    <property type="match status" value="1"/>
</dbReference>
<accession>A0A6A6JF64</accession>
<protein>
    <submittedName>
        <fullName evidence="2">Short-chain dehydrogenase/reductase</fullName>
    </submittedName>
</protein>
<evidence type="ECO:0000313" key="3">
    <source>
        <dbReference type="Proteomes" id="UP000800097"/>
    </source>
</evidence>
<dbReference type="GeneID" id="54556338"/>
<dbReference type="EMBL" id="ML986499">
    <property type="protein sequence ID" value="KAF2275052.1"/>
    <property type="molecule type" value="Genomic_DNA"/>
</dbReference>
<dbReference type="SUPFAM" id="SSF51735">
    <property type="entry name" value="NAD(P)-binding Rossmann-fold domains"/>
    <property type="match status" value="1"/>
</dbReference>
<reference evidence="2" key="1">
    <citation type="journal article" date="2020" name="Stud. Mycol.">
        <title>101 Dothideomycetes genomes: a test case for predicting lifestyles and emergence of pathogens.</title>
        <authorList>
            <person name="Haridas S."/>
            <person name="Albert R."/>
            <person name="Binder M."/>
            <person name="Bloem J."/>
            <person name="Labutti K."/>
            <person name="Salamov A."/>
            <person name="Andreopoulos B."/>
            <person name="Baker S."/>
            <person name="Barry K."/>
            <person name="Bills G."/>
            <person name="Bluhm B."/>
            <person name="Cannon C."/>
            <person name="Castanera R."/>
            <person name="Culley D."/>
            <person name="Daum C."/>
            <person name="Ezra D."/>
            <person name="Gonzalez J."/>
            <person name="Henrissat B."/>
            <person name="Kuo A."/>
            <person name="Liang C."/>
            <person name="Lipzen A."/>
            <person name="Lutzoni F."/>
            <person name="Magnuson J."/>
            <person name="Mondo S."/>
            <person name="Nolan M."/>
            <person name="Ohm R."/>
            <person name="Pangilinan J."/>
            <person name="Park H.-J."/>
            <person name="Ramirez L."/>
            <person name="Alfaro M."/>
            <person name="Sun H."/>
            <person name="Tritt A."/>
            <person name="Yoshinaga Y."/>
            <person name="Zwiers L.-H."/>
            <person name="Turgeon B."/>
            <person name="Goodwin S."/>
            <person name="Spatafora J."/>
            <person name="Crous P."/>
            <person name="Grigoriev I."/>
        </authorList>
    </citation>
    <scope>NUCLEOTIDE SEQUENCE</scope>
    <source>
        <strain evidence="2">CBS 379.55</strain>
    </source>
</reference>
<dbReference type="Pfam" id="PF00106">
    <property type="entry name" value="adh_short"/>
    <property type="match status" value="1"/>
</dbReference>
<dbReference type="OrthoDB" id="2898509at2759"/>
<dbReference type="InterPro" id="IPR002347">
    <property type="entry name" value="SDR_fam"/>
</dbReference>